<accession>A0AAV1RVP1</accession>
<dbReference type="EMBL" id="CAWUPB010001158">
    <property type="protein sequence ID" value="CAK7339523.1"/>
    <property type="molecule type" value="Genomic_DNA"/>
</dbReference>
<evidence type="ECO:0000313" key="2">
    <source>
        <dbReference type="EMBL" id="CAK7339523.1"/>
    </source>
</evidence>
<dbReference type="GO" id="GO:0016757">
    <property type="term" value="F:glycosyltransferase activity"/>
    <property type="evidence" value="ECO:0007669"/>
    <property type="project" value="UniProtKB-KW"/>
</dbReference>
<keyword evidence="1" id="KW-0808">Transferase</keyword>
<gene>
    <name evidence="2" type="ORF">DCAF_LOCUS14576</name>
</gene>
<reference evidence="2 3" key="1">
    <citation type="submission" date="2024-01" db="EMBL/GenBank/DDBJ databases">
        <authorList>
            <person name="Waweru B."/>
        </authorList>
    </citation>
    <scope>NUCLEOTIDE SEQUENCE [LARGE SCALE GENOMIC DNA]</scope>
</reference>
<dbReference type="PANTHER" id="PTHR48046">
    <property type="entry name" value="UDP-GLYCOSYLTRANSFERASE 72E1"/>
    <property type="match status" value="1"/>
</dbReference>
<dbReference type="AlphaFoldDB" id="A0AAV1RVP1"/>
<proteinExistence type="predicted"/>
<dbReference type="Gene3D" id="3.40.50.2000">
    <property type="entry name" value="Glycogen Phosphorylase B"/>
    <property type="match status" value="1"/>
</dbReference>
<sequence length="122" mass="13187">MANTTDSKPHLVLLASLGMGHLIPILELDKRLVTHHNFDITIFFVASHSSAAESQIIQSAMTPKLCEIIELPQPDISGLVSPDAAVVTQICVIMREIKPALRSTISALSFRPTALIVDLFGS</sequence>
<keyword evidence="3" id="KW-1185">Reference proteome</keyword>
<evidence type="ECO:0000313" key="3">
    <source>
        <dbReference type="Proteomes" id="UP001314170"/>
    </source>
</evidence>
<dbReference type="SUPFAM" id="SSF53756">
    <property type="entry name" value="UDP-Glycosyltransferase/glycogen phosphorylase"/>
    <property type="match status" value="1"/>
</dbReference>
<dbReference type="PANTHER" id="PTHR48046:SF1">
    <property type="entry name" value="GLYCOSYLTRANSFERASE-RELATED"/>
    <property type="match status" value="1"/>
</dbReference>
<organism evidence="2 3">
    <name type="scientific">Dovyalis caffra</name>
    <dbReference type="NCBI Taxonomy" id="77055"/>
    <lineage>
        <taxon>Eukaryota</taxon>
        <taxon>Viridiplantae</taxon>
        <taxon>Streptophyta</taxon>
        <taxon>Embryophyta</taxon>
        <taxon>Tracheophyta</taxon>
        <taxon>Spermatophyta</taxon>
        <taxon>Magnoliopsida</taxon>
        <taxon>eudicotyledons</taxon>
        <taxon>Gunneridae</taxon>
        <taxon>Pentapetalae</taxon>
        <taxon>rosids</taxon>
        <taxon>fabids</taxon>
        <taxon>Malpighiales</taxon>
        <taxon>Salicaceae</taxon>
        <taxon>Flacourtieae</taxon>
        <taxon>Dovyalis</taxon>
    </lineage>
</organism>
<keyword evidence="1" id="KW-0328">Glycosyltransferase</keyword>
<comment type="caution">
    <text evidence="2">The sequence shown here is derived from an EMBL/GenBank/DDBJ whole genome shotgun (WGS) entry which is preliminary data.</text>
</comment>
<name>A0AAV1RVP1_9ROSI</name>
<dbReference type="Proteomes" id="UP001314170">
    <property type="component" value="Unassembled WGS sequence"/>
</dbReference>
<evidence type="ECO:0000256" key="1">
    <source>
        <dbReference type="ARBA" id="ARBA00022676"/>
    </source>
</evidence>
<protein>
    <submittedName>
        <fullName evidence="2">Uncharacterized protein</fullName>
    </submittedName>
</protein>